<accession>A0A8S5SES3</accession>
<feature type="compositionally biased region" description="Low complexity" evidence="1">
    <location>
        <begin position="50"/>
        <end position="61"/>
    </location>
</feature>
<reference evidence="2" key="1">
    <citation type="journal article" date="2021" name="Proc. Natl. Acad. Sci. U.S.A.">
        <title>A Catalog of Tens of Thousands of Viruses from Human Metagenomes Reveals Hidden Associations with Chronic Diseases.</title>
        <authorList>
            <person name="Tisza M.J."/>
            <person name="Buck C.B."/>
        </authorList>
    </citation>
    <scope>NUCLEOTIDE SEQUENCE</scope>
    <source>
        <strain evidence="2">Ct8mY9</strain>
    </source>
</reference>
<name>A0A8S5SES3_9CAUD</name>
<feature type="region of interest" description="Disordered" evidence="1">
    <location>
        <begin position="40"/>
        <end position="63"/>
    </location>
</feature>
<dbReference type="Gene3D" id="1.20.5.320">
    <property type="entry name" value="6-Phosphogluconate Dehydrogenase, domain 3"/>
    <property type="match status" value="1"/>
</dbReference>
<sequence length="89" mass="9614">MADKKITELTEATQLQDNDIFPIVQNSETKRITVANARAKFKGDKGENGQDGQQGPAGPAGTSINCVKVTDEQTAISQSAANPNNIYYW</sequence>
<organism evidence="2">
    <name type="scientific">Myoviridae sp. ct8mY9</name>
    <dbReference type="NCBI Taxonomy" id="2827664"/>
    <lineage>
        <taxon>Viruses</taxon>
        <taxon>Duplodnaviria</taxon>
        <taxon>Heunggongvirae</taxon>
        <taxon>Uroviricota</taxon>
        <taxon>Caudoviricetes</taxon>
    </lineage>
</organism>
<evidence type="ECO:0000256" key="1">
    <source>
        <dbReference type="SAM" id="MobiDB-lite"/>
    </source>
</evidence>
<proteinExistence type="predicted"/>
<dbReference type="EMBL" id="BK032581">
    <property type="protein sequence ID" value="DAF49424.1"/>
    <property type="molecule type" value="Genomic_DNA"/>
</dbReference>
<protein>
    <submittedName>
        <fullName evidence="2">Pulmonary surfactant-associated protein D, c-type lectin, alpha-helical coiled</fullName>
    </submittedName>
</protein>
<evidence type="ECO:0000313" key="2">
    <source>
        <dbReference type="EMBL" id="DAF49424.1"/>
    </source>
</evidence>